<organism evidence="1 2">
    <name type="scientific">Spirilliplanes yamanashiensis</name>
    <dbReference type="NCBI Taxonomy" id="42233"/>
    <lineage>
        <taxon>Bacteria</taxon>
        <taxon>Bacillati</taxon>
        <taxon>Actinomycetota</taxon>
        <taxon>Actinomycetes</taxon>
        <taxon>Micromonosporales</taxon>
        <taxon>Micromonosporaceae</taxon>
        <taxon>Spirilliplanes</taxon>
    </lineage>
</organism>
<evidence type="ECO:0000313" key="2">
    <source>
        <dbReference type="Proteomes" id="UP000652013"/>
    </source>
</evidence>
<gene>
    <name evidence="1" type="ORF">Sya03_58120</name>
</gene>
<dbReference type="AlphaFoldDB" id="A0A8J3YEX4"/>
<protein>
    <submittedName>
        <fullName evidence="1">Uncharacterized protein</fullName>
    </submittedName>
</protein>
<proteinExistence type="predicted"/>
<dbReference type="Proteomes" id="UP000652013">
    <property type="component" value="Unassembled WGS sequence"/>
</dbReference>
<reference evidence="1" key="1">
    <citation type="submission" date="2021-01" db="EMBL/GenBank/DDBJ databases">
        <title>Whole genome shotgun sequence of Spirilliplanes yamanashiensis NBRC 15828.</title>
        <authorList>
            <person name="Komaki H."/>
            <person name="Tamura T."/>
        </authorList>
    </citation>
    <scope>NUCLEOTIDE SEQUENCE</scope>
    <source>
        <strain evidence="1">NBRC 15828</strain>
    </source>
</reference>
<evidence type="ECO:0000313" key="1">
    <source>
        <dbReference type="EMBL" id="GIJ06460.1"/>
    </source>
</evidence>
<sequence>MTAYVLPQTAGVTAVTSRTVDRMRNSFDGKYLDVKRVSPRCLLVKKLDVERMGAWHTTAST</sequence>
<accession>A0A8J3YEX4</accession>
<name>A0A8J3YEX4_9ACTN</name>
<dbReference type="EMBL" id="BOOY01000042">
    <property type="protein sequence ID" value="GIJ06460.1"/>
    <property type="molecule type" value="Genomic_DNA"/>
</dbReference>
<comment type="caution">
    <text evidence="1">The sequence shown here is derived from an EMBL/GenBank/DDBJ whole genome shotgun (WGS) entry which is preliminary data.</text>
</comment>
<keyword evidence="2" id="KW-1185">Reference proteome</keyword>